<dbReference type="GeneID" id="300578564"/>
<dbReference type="RefSeq" id="XP_073557585.1">
    <property type="nucleotide sequence ID" value="XM_073704114.1"/>
</dbReference>
<evidence type="ECO:0000313" key="2">
    <source>
        <dbReference type="Proteomes" id="UP001642720"/>
    </source>
</evidence>
<evidence type="ECO:0000313" key="1">
    <source>
        <dbReference type="EMBL" id="TFB01384.1"/>
    </source>
</evidence>
<protein>
    <submittedName>
        <fullName evidence="1">Uncharacterized protein</fullName>
    </submittedName>
</protein>
<dbReference type="EMBL" id="PPTA01000009">
    <property type="protein sequence ID" value="TFB01384.1"/>
    <property type="molecule type" value="Genomic_DNA"/>
</dbReference>
<organism evidence="1 2">
    <name type="scientific">Trichoderma ghanense</name>
    <dbReference type="NCBI Taxonomy" id="65468"/>
    <lineage>
        <taxon>Eukaryota</taxon>
        <taxon>Fungi</taxon>
        <taxon>Dikarya</taxon>
        <taxon>Ascomycota</taxon>
        <taxon>Pezizomycotina</taxon>
        <taxon>Sordariomycetes</taxon>
        <taxon>Hypocreomycetidae</taxon>
        <taxon>Hypocreales</taxon>
        <taxon>Hypocreaceae</taxon>
        <taxon>Trichoderma</taxon>
    </lineage>
</organism>
<keyword evidence="2" id="KW-1185">Reference proteome</keyword>
<comment type="caution">
    <text evidence="1">The sequence shown here is derived from an EMBL/GenBank/DDBJ whole genome shotgun (WGS) entry which is preliminary data.</text>
</comment>
<name>A0ABY2H0C8_9HYPO</name>
<sequence length="77" mass="8519">MHKILLINKFVKPPCLPLPMVYAVIRTFPGSAGFEVQNFLAATPVWLMASADATATFFMMNWALQALDLGEWTSSLS</sequence>
<reference evidence="1 2" key="1">
    <citation type="submission" date="2018-01" db="EMBL/GenBank/DDBJ databases">
        <title>Genome characterization of the sugarcane-associated fungus Trichoderma ghanense CCMA-1212 and their application in lignocelulose bioconversion.</title>
        <authorList>
            <person name="Steindorff A.S."/>
            <person name="Mendes T.D."/>
            <person name="Vilela E.S.D."/>
            <person name="Rodrigues D.S."/>
            <person name="Formighieri E.F."/>
            <person name="Melo I.S."/>
            <person name="Favaro L.C.L."/>
        </authorList>
    </citation>
    <scope>NUCLEOTIDE SEQUENCE [LARGE SCALE GENOMIC DNA]</scope>
    <source>
        <strain evidence="1 2">CCMA-1212</strain>
    </source>
</reference>
<proteinExistence type="predicted"/>
<gene>
    <name evidence="1" type="ORF">CCMA1212_006924</name>
</gene>
<accession>A0ABY2H0C8</accession>
<dbReference type="Proteomes" id="UP001642720">
    <property type="component" value="Unassembled WGS sequence"/>
</dbReference>